<protein>
    <submittedName>
        <fullName evidence="2">Uncharacterized protein</fullName>
    </submittedName>
</protein>
<dbReference type="EMBL" id="FUZZ01000001">
    <property type="protein sequence ID" value="SKC99576.1"/>
    <property type="molecule type" value="Genomic_DNA"/>
</dbReference>
<accession>A0A1T5NGM2</accession>
<evidence type="ECO:0000313" key="2">
    <source>
        <dbReference type="EMBL" id="SKC99576.1"/>
    </source>
</evidence>
<keyword evidence="1" id="KW-0472">Membrane</keyword>
<name>A0A1T5NGM2_9BACT</name>
<dbReference type="STRING" id="393003.SAMN05660461_1526"/>
<dbReference type="AlphaFoldDB" id="A0A1T5NGM2"/>
<keyword evidence="1" id="KW-0812">Transmembrane</keyword>
<keyword evidence="1" id="KW-1133">Transmembrane helix</keyword>
<proteinExistence type="predicted"/>
<feature type="transmembrane region" description="Helical" evidence="1">
    <location>
        <begin position="23"/>
        <end position="45"/>
    </location>
</feature>
<reference evidence="3" key="1">
    <citation type="submission" date="2017-02" db="EMBL/GenBank/DDBJ databases">
        <authorList>
            <person name="Varghese N."/>
            <person name="Submissions S."/>
        </authorList>
    </citation>
    <scope>NUCLEOTIDE SEQUENCE [LARGE SCALE GENOMIC DNA]</scope>
    <source>
        <strain evidence="3">DSM 18108</strain>
    </source>
</reference>
<dbReference type="RefSeq" id="WP_079468784.1">
    <property type="nucleotide sequence ID" value="NZ_FUZZ01000001.1"/>
</dbReference>
<feature type="transmembrane region" description="Helical" evidence="1">
    <location>
        <begin position="57"/>
        <end position="76"/>
    </location>
</feature>
<evidence type="ECO:0000313" key="3">
    <source>
        <dbReference type="Proteomes" id="UP000190166"/>
    </source>
</evidence>
<evidence type="ECO:0000256" key="1">
    <source>
        <dbReference type="SAM" id="Phobius"/>
    </source>
</evidence>
<sequence>MNNFSELKTTLLEIHEKDRKQTITALITAEVLAVLVFGLIGYSIFAGKSTETPTAVLFILLFMPVGVLIPYLFMFAQIRKRPEKINDLVSRLERGEAVNNVNTYTDYKLTLPLRIIRVRLFPMEYAHIQLGQSRSFFKLPLSAENVQPFKALISQPFTGEVVNSIGGTAAHWSSN</sequence>
<gene>
    <name evidence="2" type="ORF">SAMN05660461_1526</name>
</gene>
<organism evidence="2 3">
    <name type="scientific">Chitinophaga ginsengisegetis</name>
    <dbReference type="NCBI Taxonomy" id="393003"/>
    <lineage>
        <taxon>Bacteria</taxon>
        <taxon>Pseudomonadati</taxon>
        <taxon>Bacteroidota</taxon>
        <taxon>Chitinophagia</taxon>
        <taxon>Chitinophagales</taxon>
        <taxon>Chitinophagaceae</taxon>
        <taxon>Chitinophaga</taxon>
    </lineage>
</organism>
<dbReference type="Proteomes" id="UP000190166">
    <property type="component" value="Unassembled WGS sequence"/>
</dbReference>
<keyword evidence="3" id="KW-1185">Reference proteome</keyword>